<keyword evidence="2" id="KW-1133">Transmembrane helix</keyword>
<evidence type="ECO:0000256" key="1">
    <source>
        <dbReference type="SAM" id="MobiDB-lite"/>
    </source>
</evidence>
<name>U4L7W1_PYROM</name>
<dbReference type="EMBL" id="HF935283">
    <property type="protein sequence ID" value="CCX06224.1"/>
    <property type="molecule type" value="Genomic_DNA"/>
</dbReference>
<evidence type="ECO:0000313" key="3">
    <source>
        <dbReference type="EMBL" id="CCX06224.1"/>
    </source>
</evidence>
<organism evidence="3 4">
    <name type="scientific">Pyronema omphalodes (strain CBS 100304)</name>
    <name type="common">Pyronema confluens</name>
    <dbReference type="NCBI Taxonomy" id="1076935"/>
    <lineage>
        <taxon>Eukaryota</taxon>
        <taxon>Fungi</taxon>
        <taxon>Dikarya</taxon>
        <taxon>Ascomycota</taxon>
        <taxon>Pezizomycotina</taxon>
        <taxon>Pezizomycetes</taxon>
        <taxon>Pezizales</taxon>
        <taxon>Pyronemataceae</taxon>
        <taxon>Pyronema</taxon>
    </lineage>
</organism>
<dbReference type="AlphaFoldDB" id="U4L7W1"/>
<reference evidence="3 4" key="1">
    <citation type="journal article" date="2013" name="PLoS Genet.">
        <title>The genome and development-dependent transcriptomes of Pyronema confluens: a window into fungal evolution.</title>
        <authorList>
            <person name="Traeger S."/>
            <person name="Altegoer F."/>
            <person name="Freitag M."/>
            <person name="Gabaldon T."/>
            <person name="Kempken F."/>
            <person name="Kumar A."/>
            <person name="Marcet-Houben M."/>
            <person name="Poggeler S."/>
            <person name="Stajich J.E."/>
            <person name="Nowrousian M."/>
        </authorList>
    </citation>
    <scope>NUCLEOTIDE SEQUENCE [LARGE SCALE GENOMIC DNA]</scope>
    <source>
        <strain evidence="4">CBS 100304</strain>
        <tissue evidence="3">Vegetative mycelium</tissue>
    </source>
</reference>
<feature type="transmembrane region" description="Helical" evidence="2">
    <location>
        <begin position="64"/>
        <end position="84"/>
    </location>
</feature>
<protein>
    <submittedName>
        <fullName evidence="3">Uncharacterized protein</fullName>
    </submittedName>
</protein>
<dbReference type="Proteomes" id="UP000018144">
    <property type="component" value="Unassembled WGS sequence"/>
</dbReference>
<gene>
    <name evidence="3" type="ORF">PCON_05811</name>
</gene>
<evidence type="ECO:0000256" key="2">
    <source>
        <dbReference type="SAM" id="Phobius"/>
    </source>
</evidence>
<feature type="region of interest" description="Disordered" evidence="1">
    <location>
        <begin position="150"/>
        <end position="186"/>
    </location>
</feature>
<keyword evidence="4" id="KW-1185">Reference proteome</keyword>
<accession>U4L7W1</accession>
<sequence length="186" mass="20586">MDSIIIATPTTLVLPTIYTNINPIATTSIIDTPIWPKKLPPDPEILYGTEVTPSSPPHTHIPPVAWFIFALITLVLFLAIYHIIKRRINTARQKRHDQTSVIDIEIEAGSYPQGPVFNAKSKQKLKDKILKKASAARVRDRAPTMVEGMEYNVTGAGNGKEPDVEGVRRPERAYTGSGGESSMRWG</sequence>
<keyword evidence="2" id="KW-0812">Transmembrane</keyword>
<feature type="compositionally biased region" description="Basic and acidic residues" evidence="1">
    <location>
        <begin position="160"/>
        <end position="172"/>
    </location>
</feature>
<keyword evidence="2" id="KW-0472">Membrane</keyword>
<proteinExistence type="predicted"/>
<evidence type="ECO:0000313" key="4">
    <source>
        <dbReference type="Proteomes" id="UP000018144"/>
    </source>
</evidence>